<feature type="transmembrane region" description="Helical" evidence="2">
    <location>
        <begin position="80"/>
        <end position="103"/>
    </location>
</feature>
<dbReference type="Proteomes" id="UP000255389">
    <property type="component" value="Unassembled WGS sequence"/>
</dbReference>
<dbReference type="RefSeq" id="WP_131812323.1">
    <property type="nucleotide sequence ID" value="NZ_LZIW01000025.1"/>
</dbReference>
<protein>
    <recommendedName>
        <fullName evidence="5">DUF4878 domain-containing protein</fullName>
    </recommendedName>
</protein>
<evidence type="ECO:0008006" key="5">
    <source>
        <dbReference type="Google" id="ProtNLM"/>
    </source>
</evidence>
<name>A0A378UZ88_MYCFO</name>
<feature type="compositionally biased region" description="Pro residues" evidence="1">
    <location>
        <begin position="36"/>
        <end position="49"/>
    </location>
</feature>
<keyword evidence="2" id="KW-0472">Membrane</keyword>
<organism evidence="3 4">
    <name type="scientific">Mycolicibacterium fortuitum</name>
    <name type="common">Mycobacterium fortuitum</name>
    <dbReference type="NCBI Taxonomy" id="1766"/>
    <lineage>
        <taxon>Bacteria</taxon>
        <taxon>Bacillati</taxon>
        <taxon>Actinomycetota</taxon>
        <taxon>Actinomycetes</taxon>
        <taxon>Mycobacteriales</taxon>
        <taxon>Mycobacteriaceae</taxon>
        <taxon>Mycolicibacterium</taxon>
    </lineage>
</organism>
<feature type="region of interest" description="Disordered" evidence="1">
    <location>
        <begin position="143"/>
        <end position="165"/>
    </location>
</feature>
<dbReference type="AlphaFoldDB" id="A0A378UZ88"/>
<evidence type="ECO:0000313" key="4">
    <source>
        <dbReference type="Proteomes" id="UP000255389"/>
    </source>
</evidence>
<sequence length="213" mass="22852">MTGSTSPFGGDQNHPGAPDWGSPQQPYPPTGYGQPPNYPPSGYPAPGSAPPVYGFPQSGFPQPWQGYQQQPDRSAGRSKLLIALAIVVPVLLVLCGVGGWMWFSDSREKGAIKSVASQFAEAIDTQDQDKMLAALCQEEHDLVTDGDSFDPADSGPGAKDNRQPFEVTDVTVKDDVAQVQFLRPDSGHSGSLYLRKESGAWKVCDPAQEQFGK</sequence>
<gene>
    <name evidence="3" type="ORF">NCTC1542_04870</name>
</gene>
<evidence type="ECO:0000313" key="3">
    <source>
        <dbReference type="EMBL" id="SUA03388.1"/>
    </source>
</evidence>
<keyword evidence="2" id="KW-0812">Transmembrane</keyword>
<keyword evidence="2" id="KW-1133">Transmembrane helix</keyword>
<evidence type="ECO:0000256" key="1">
    <source>
        <dbReference type="SAM" id="MobiDB-lite"/>
    </source>
</evidence>
<reference evidence="3 4" key="1">
    <citation type="submission" date="2018-06" db="EMBL/GenBank/DDBJ databases">
        <authorList>
            <consortium name="Pathogen Informatics"/>
            <person name="Doyle S."/>
        </authorList>
    </citation>
    <scope>NUCLEOTIDE SEQUENCE [LARGE SCALE GENOMIC DNA]</scope>
    <source>
        <strain evidence="3 4">NCTC1542</strain>
    </source>
</reference>
<evidence type="ECO:0000256" key="2">
    <source>
        <dbReference type="SAM" id="Phobius"/>
    </source>
</evidence>
<feature type="region of interest" description="Disordered" evidence="1">
    <location>
        <begin position="1"/>
        <end position="71"/>
    </location>
</feature>
<proteinExistence type="predicted"/>
<dbReference type="EMBL" id="UGQY01000004">
    <property type="protein sequence ID" value="SUA03388.1"/>
    <property type="molecule type" value="Genomic_DNA"/>
</dbReference>
<accession>A0A378UZ88</accession>